<proteinExistence type="predicted"/>
<feature type="transmembrane region" description="Helical" evidence="1">
    <location>
        <begin position="69"/>
        <end position="86"/>
    </location>
</feature>
<sequence length="317" mass="36366">MFSTPHAELTWETDLSVFLKRNWAQPSAESKKHGPIVEFELGKNPFPRKEPSTLNYRGMKGTSLEFCNLALALLVLSCWYPSVFWYTSRSFSLVFAGLLLLGSVHVMCEYCVAEILVKLGWNPRIRQKFTSTLLGAKMSATNHSKDDMFEKLKLPELPMGQAFFMLVSSTSNLLLLSLFMIVFEYGYRQIGENLISYQNFLQATDKSADNLPESETLFRQTSLTSKPSSIFPQVHRTHCCLTTRMACFFAALCTVMVALIKFPLIWTAVEVYQATRNILIFWYFIVSGVFFFVWLVAWFAFALKPSCKFKVSQQQLW</sequence>
<evidence type="ECO:0000313" key="3">
    <source>
        <dbReference type="Proteomes" id="UP001626550"/>
    </source>
</evidence>
<feature type="transmembrane region" description="Helical" evidence="1">
    <location>
        <begin position="93"/>
        <end position="117"/>
    </location>
</feature>
<feature type="transmembrane region" description="Helical" evidence="1">
    <location>
        <begin position="246"/>
        <end position="268"/>
    </location>
</feature>
<keyword evidence="3" id="KW-1185">Reference proteome</keyword>
<keyword evidence="1" id="KW-0472">Membrane</keyword>
<name>A0ABD2PYD4_9PLAT</name>
<accession>A0ABD2PYD4</accession>
<feature type="transmembrane region" description="Helical" evidence="1">
    <location>
        <begin position="162"/>
        <end position="183"/>
    </location>
</feature>
<reference evidence="2 3" key="1">
    <citation type="submission" date="2024-11" db="EMBL/GenBank/DDBJ databases">
        <title>Adaptive evolution of stress response genes in parasites aligns with host niche diversity.</title>
        <authorList>
            <person name="Hahn C."/>
            <person name="Resl P."/>
        </authorList>
    </citation>
    <scope>NUCLEOTIDE SEQUENCE [LARGE SCALE GENOMIC DNA]</scope>
    <source>
        <strain evidence="2">EGGRZ-B1_66</strain>
        <tissue evidence="2">Body</tissue>
    </source>
</reference>
<dbReference type="InterPro" id="IPR053291">
    <property type="entry name" value="Ommatidial_diff-associated"/>
</dbReference>
<dbReference type="PANTHER" id="PTHR21579">
    <property type="entry name" value="PROTEIN TINCAR"/>
    <property type="match status" value="1"/>
</dbReference>
<keyword evidence="1" id="KW-1133">Transmembrane helix</keyword>
<evidence type="ECO:0000313" key="2">
    <source>
        <dbReference type="EMBL" id="KAL3312434.1"/>
    </source>
</evidence>
<dbReference type="PANTHER" id="PTHR21579:SF20">
    <property type="entry name" value="PROTEIN TINCAR"/>
    <property type="match status" value="1"/>
</dbReference>
<feature type="transmembrane region" description="Helical" evidence="1">
    <location>
        <begin position="280"/>
        <end position="303"/>
    </location>
</feature>
<comment type="caution">
    <text evidence="2">The sequence shown here is derived from an EMBL/GenBank/DDBJ whole genome shotgun (WGS) entry which is preliminary data.</text>
</comment>
<dbReference type="AlphaFoldDB" id="A0ABD2PYD4"/>
<dbReference type="Proteomes" id="UP001626550">
    <property type="component" value="Unassembled WGS sequence"/>
</dbReference>
<evidence type="ECO:0000256" key="1">
    <source>
        <dbReference type="SAM" id="Phobius"/>
    </source>
</evidence>
<gene>
    <name evidence="2" type="ORF">Ciccas_008975</name>
</gene>
<protein>
    <submittedName>
        <fullName evidence="2">Uncharacterized protein</fullName>
    </submittedName>
</protein>
<keyword evidence="1" id="KW-0812">Transmembrane</keyword>
<dbReference type="EMBL" id="JBJKFK010001702">
    <property type="protein sequence ID" value="KAL3312434.1"/>
    <property type="molecule type" value="Genomic_DNA"/>
</dbReference>
<organism evidence="2 3">
    <name type="scientific">Cichlidogyrus casuarinus</name>
    <dbReference type="NCBI Taxonomy" id="1844966"/>
    <lineage>
        <taxon>Eukaryota</taxon>
        <taxon>Metazoa</taxon>
        <taxon>Spiralia</taxon>
        <taxon>Lophotrochozoa</taxon>
        <taxon>Platyhelminthes</taxon>
        <taxon>Monogenea</taxon>
        <taxon>Monopisthocotylea</taxon>
        <taxon>Dactylogyridea</taxon>
        <taxon>Ancyrocephalidae</taxon>
        <taxon>Cichlidogyrus</taxon>
    </lineage>
</organism>